<dbReference type="Pfam" id="PF01943">
    <property type="entry name" value="Polysacc_synt"/>
    <property type="match status" value="1"/>
</dbReference>
<feature type="transmembrane region" description="Helical" evidence="6">
    <location>
        <begin position="99"/>
        <end position="118"/>
    </location>
</feature>
<feature type="transmembrane region" description="Helical" evidence="6">
    <location>
        <begin position="313"/>
        <end position="336"/>
    </location>
</feature>
<feature type="transmembrane region" description="Helical" evidence="6">
    <location>
        <begin position="130"/>
        <end position="149"/>
    </location>
</feature>
<dbReference type="PANTHER" id="PTHR30250:SF11">
    <property type="entry name" value="O-ANTIGEN TRANSPORTER-RELATED"/>
    <property type="match status" value="1"/>
</dbReference>
<protein>
    <submittedName>
        <fullName evidence="7">Uncharacterized protein</fullName>
    </submittedName>
</protein>
<keyword evidence="2" id="KW-1003">Cell membrane</keyword>
<keyword evidence="4 6" id="KW-1133">Transmembrane helix</keyword>
<evidence type="ECO:0000256" key="4">
    <source>
        <dbReference type="ARBA" id="ARBA00022989"/>
    </source>
</evidence>
<proteinExistence type="predicted"/>
<feature type="transmembrane region" description="Helical" evidence="6">
    <location>
        <begin position="431"/>
        <end position="449"/>
    </location>
</feature>
<evidence type="ECO:0000313" key="7">
    <source>
        <dbReference type="EMBL" id="OGZ63055.1"/>
    </source>
</evidence>
<comment type="caution">
    <text evidence="7">The sequence shown here is derived from an EMBL/GenBank/DDBJ whole genome shotgun (WGS) entry which is preliminary data.</text>
</comment>
<evidence type="ECO:0000256" key="2">
    <source>
        <dbReference type="ARBA" id="ARBA00022475"/>
    </source>
</evidence>
<dbReference type="InterPro" id="IPR050833">
    <property type="entry name" value="Poly_Biosynth_Transport"/>
</dbReference>
<dbReference type="STRING" id="1802164.A3H51_01050"/>
<dbReference type="Proteomes" id="UP000178509">
    <property type="component" value="Unassembled WGS sequence"/>
</dbReference>
<dbReference type="GO" id="GO:0005886">
    <property type="term" value="C:plasma membrane"/>
    <property type="evidence" value="ECO:0007669"/>
    <property type="project" value="UniProtKB-SubCell"/>
</dbReference>
<feature type="transmembrane region" description="Helical" evidence="6">
    <location>
        <begin position="278"/>
        <end position="301"/>
    </location>
</feature>
<feature type="transmembrane region" description="Helical" evidence="6">
    <location>
        <begin position="400"/>
        <end position="419"/>
    </location>
</feature>
<name>A0A1G2HKS3_9BACT</name>
<feature type="transmembrane region" description="Helical" evidence="6">
    <location>
        <begin position="343"/>
        <end position="361"/>
    </location>
</feature>
<organism evidence="7 8">
    <name type="scientific">Candidatus Spechtbacteria bacterium RIFCSPLOWO2_02_FULL_38_8</name>
    <dbReference type="NCBI Taxonomy" id="1802164"/>
    <lineage>
        <taxon>Bacteria</taxon>
        <taxon>Candidatus Spechtiibacteriota</taxon>
    </lineage>
</organism>
<dbReference type="AlphaFoldDB" id="A0A1G2HKS3"/>
<evidence type="ECO:0000256" key="6">
    <source>
        <dbReference type="SAM" id="Phobius"/>
    </source>
</evidence>
<evidence type="ECO:0000256" key="3">
    <source>
        <dbReference type="ARBA" id="ARBA00022692"/>
    </source>
</evidence>
<sequence>MSKVIGGFVSLVILALITRSLGVFGFGQYATGIAYLSTFQILADLGLYSLLTKEISQKPEEEKELVGQFFTLRLIVAVFFMGLASVLVFLFPYSRELKLGIVFASSAFVLLSLSQLFMGVFQKYLQVYKAAIAELLGRAVQLGFVWFFFIVGGGLFHYLGAVIAGVFIIFTVDLVFVRGLVPFKLVFKNLNWRRIVKTTYPIAISIIFTLLYFKSDTLILSILKTQEDVGIYNVAYKVLEVLIFFPAAFFGLLLPLLSLYAKENKEKFSRLLSRLTELTFAVGLTAVVCGILLSYSIVNFIGGTDFLSSGLPLQILFIAVGIIFWATLLGNAVIALDLQKKAMWAYIAGFVFNFIANLIFIPRFSYIGASWTTVATELLVTVYLVWVIKKEQKFRVSFSVIARSALVALFVASFVFYATPSIQTPLGAGKFLAVFIGGLTIFAVFIYLFKLYKLLPKKLFTKVE</sequence>
<gene>
    <name evidence="7" type="ORF">A3H51_01050</name>
</gene>
<evidence type="ECO:0000313" key="8">
    <source>
        <dbReference type="Proteomes" id="UP000178509"/>
    </source>
</evidence>
<feature type="transmembrane region" description="Helical" evidence="6">
    <location>
        <begin position="155"/>
        <end position="177"/>
    </location>
</feature>
<evidence type="ECO:0000256" key="1">
    <source>
        <dbReference type="ARBA" id="ARBA00004651"/>
    </source>
</evidence>
<feature type="transmembrane region" description="Helical" evidence="6">
    <location>
        <begin position="234"/>
        <end position="257"/>
    </location>
</feature>
<feature type="transmembrane region" description="Helical" evidence="6">
    <location>
        <begin position="32"/>
        <end position="51"/>
    </location>
</feature>
<dbReference type="CDD" id="cd13128">
    <property type="entry name" value="MATE_Wzx_like"/>
    <property type="match status" value="1"/>
</dbReference>
<dbReference type="PANTHER" id="PTHR30250">
    <property type="entry name" value="PST FAMILY PREDICTED COLANIC ACID TRANSPORTER"/>
    <property type="match status" value="1"/>
</dbReference>
<keyword evidence="5 6" id="KW-0472">Membrane</keyword>
<feature type="transmembrane region" description="Helical" evidence="6">
    <location>
        <begin position="72"/>
        <end position="93"/>
    </location>
</feature>
<feature type="transmembrane region" description="Helical" evidence="6">
    <location>
        <begin position="198"/>
        <end position="214"/>
    </location>
</feature>
<dbReference type="EMBL" id="MHOJ01000003">
    <property type="protein sequence ID" value="OGZ63055.1"/>
    <property type="molecule type" value="Genomic_DNA"/>
</dbReference>
<dbReference type="InterPro" id="IPR002797">
    <property type="entry name" value="Polysacc_synth"/>
</dbReference>
<evidence type="ECO:0000256" key="5">
    <source>
        <dbReference type="ARBA" id="ARBA00023136"/>
    </source>
</evidence>
<accession>A0A1G2HKS3</accession>
<comment type="subcellular location">
    <subcellularLocation>
        <location evidence="1">Cell membrane</location>
        <topology evidence="1">Multi-pass membrane protein</topology>
    </subcellularLocation>
</comment>
<keyword evidence="3 6" id="KW-0812">Transmembrane</keyword>
<reference evidence="7 8" key="1">
    <citation type="journal article" date="2016" name="Nat. Commun.">
        <title>Thousands of microbial genomes shed light on interconnected biogeochemical processes in an aquifer system.</title>
        <authorList>
            <person name="Anantharaman K."/>
            <person name="Brown C.T."/>
            <person name="Hug L.A."/>
            <person name="Sharon I."/>
            <person name="Castelle C.J."/>
            <person name="Probst A.J."/>
            <person name="Thomas B.C."/>
            <person name="Singh A."/>
            <person name="Wilkins M.J."/>
            <person name="Karaoz U."/>
            <person name="Brodie E.L."/>
            <person name="Williams K.H."/>
            <person name="Hubbard S.S."/>
            <person name="Banfield J.F."/>
        </authorList>
    </citation>
    <scope>NUCLEOTIDE SEQUENCE [LARGE SCALE GENOMIC DNA]</scope>
</reference>
<feature type="transmembrane region" description="Helical" evidence="6">
    <location>
        <begin position="367"/>
        <end position="388"/>
    </location>
</feature>